<dbReference type="EMBL" id="CP019343">
    <property type="protein sequence ID" value="ARN74647.1"/>
    <property type="molecule type" value="Genomic_DNA"/>
</dbReference>
<dbReference type="Proteomes" id="UP000193450">
    <property type="component" value="Chromosome"/>
</dbReference>
<keyword evidence="1" id="KW-0812">Transmembrane</keyword>
<evidence type="ECO:0000313" key="3">
    <source>
        <dbReference type="Proteomes" id="UP000193450"/>
    </source>
</evidence>
<evidence type="ECO:0000313" key="2">
    <source>
        <dbReference type="EMBL" id="ARN74647.1"/>
    </source>
</evidence>
<reference evidence="2 3" key="1">
    <citation type="submission" date="2016-11" db="EMBL/GenBank/DDBJ databases">
        <title>Trade-off between light-utilization and light-protection in marine flavobacteria.</title>
        <authorList>
            <person name="Kumagai Y."/>
        </authorList>
    </citation>
    <scope>NUCLEOTIDE SEQUENCE [LARGE SCALE GENOMIC DNA]</scope>
    <source>
        <strain evidence="2 3">NBRC 107125</strain>
    </source>
</reference>
<keyword evidence="1" id="KW-0472">Membrane</keyword>
<organism evidence="2 3">
    <name type="scientific">Oceanicoccus sagamiensis</name>
    <dbReference type="NCBI Taxonomy" id="716816"/>
    <lineage>
        <taxon>Bacteria</taxon>
        <taxon>Pseudomonadati</taxon>
        <taxon>Pseudomonadota</taxon>
        <taxon>Gammaproteobacteria</taxon>
        <taxon>Cellvibrionales</taxon>
        <taxon>Spongiibacteraceae</taxon>
        <taxon>Oceanicoccus</taxon>
    </lineage>
</organism>
<name>A0A1X9NIC8_9GAMM</name>
<proteinExistence type="predicted"/>
<dbReference type="KEGG" id="osg:BST96_11245"/>
<protein>
    <submittedName>
        <fullName evidence="2">Uncharacterized protein</fullName>
    </submittedName>
</protein>
<sequence length="88" mass="10690">MATAIFFLKENAIRNFFIILYKNFPFLVFLLYVVLMHWLQHCIVITLNPFADIHRCKVRFNDNDKINTWYPKRLVLYRFLHGMPLSPQ</sequence>
<keyword evidence="1" id="KW-1133">Transmembrane helix</keyword>
<dbReference type="AlphaFoldDB" id="A0A1X9NIC8"/>
<feature type="transmembrane region" description="Helical" evidence="1">
    <location>
        <begin position="20"/>
        <end position="39"/>
    </location>
</feature>
<evidence type="ECO:0000256" key="1">
    <source>
        <dbReference type="SAM" id="Phobius"/>
    </source>
</evidence>
<keyword evidence="3" id="KW-1185">Reference proteome</keyword>
<accession>A0A1X9NIC8</accession>
<dbReference type="STRING" id="716816.BST96_11245"/>
<gene>
    <name evidence="2" type="ORF">BST96_11245</name>
</gene>